<organism evidence="1 2">
    <name type="scientific">Gordonia phage SteveFrench</name>
    <dbReference type="NCBI Taxonomy" id="2079281"/>
    <lineage>
        <taxon>Viruses</taxon>
        <taxon>Duplodnaviria</taxon>
        <taxon>Heunggongvirae</taxon>
        <taxon>Uroviricota</taxon>
        <taxon>Caudoviricetes</taxon>
        <taxon>Montyvirus</taxon>
        <taxon>Montyvirus stevefrench</taxon>
    </lineage>
</organism>
<evidence type="ECO:0000313" key="1">
    <source>
        <dbReference type="EMBL" id="AUV60644.1"/>
    </source>
</evidence>
<reference evidence="1 2" key="1">
    <citation type="submission" date="2018-01" db="EMBL/GenBank/DDBJ databases">
        <authorList>
            <person name="Brammer T.X."/>
            <person name="Firkus N.C."/>
            <person name="Haglund K.L."/>
            <person name="Heubel C."/>
            <person name="Johnson K."/>
            <person name="Lowery J.D."/>
            <person name="Neidermyer S.M."/>
            <person name="Richards M.A."/>
            <person name="Urick M.N."/>
            <person name="Bonilla J.A."/>
            <person name="Klyczek K."/>
            <person name="Garlena R.A."/>
            <person name="Russell D.A."/>
            <person name="Pope W.H."/>
            <person name="Jacobs-Sera D."/>
            <person name="Hendrix R.W."/>
            <person name="Hatfull G.F."/>
        </authorList>
    </citation>
    <scope>NUCLEOTIDE SEQUENCE [LARGE SCALE GENOMIC DNA]</scope>
</reference>
<evidence type="ECO:0000313" key="2">
    <source>
        <dbReference type="Proteomes" id="UP000241128"/>
    </source>
</evidence>
<dbReference type="Proteomes" id="UP000241128">
    <property type="component" value="Segment"/>
</dbReference>
<protein>
    <submittedName>
        <fullName evidence="1">Uncharacterized protein</fullName>
    </submittedName>
</protein>
<gene>
    <name evidence="1" type="ORF">SEA_STEVEFRENCH_42</name>
</gene>
<name>A0A2K9VEH4_9CAUD</name>
<proteinExistence type="predicted"/>
<accession>A0A2K9VEH4</accession>
<keyword evidence="2" id="KW-1185">Reference proteome</keyword>
<sequence>MFRRHKHKQHWWTSPERRAKIMVTAFMQEYFWDIVERRAAFAG</sequence>
<dbReference type="EMBL" id="MG770214">
    <property type="protein sequence ID" value="AUV60644.1"/>
    <property type="molecule type" value="Genomic_DNA"/>
</dbReference>